<proteinExistence type="predicted"/>
<dbReference type="EMBL" id="LZYO01000195">
    <property type="protein sequence ID" value="ODH26224.1"/>
    <property type="molecule type" value="Genomic_DNA"/>
</dbReference>
<dbReference type="AlphaFoldDB" id="A0A1D2JC89"/>
<dbReference type="VEuPathDB" id="FungiDB:PADG_08653"/>
<comment type="caution">
    <text evidence="1">The sequence shown here is derived from an EMBL/GenBank/DDBJ whole genome shotgun (WGS) entry which is preliminary data.</text>
</comment>
<evidence type="ECO:0000313" key="1">
    <source>
        <dbReference type="EMBL" id="ODH26224.1"/>
    </source>
</evidence>
<dbReference type="VEuPathDB" id="FungiDB:PABG_07801"/>
<evidence type="ECO:0008006" key="3">
    <source>
        <dbReference type="Google" id="ProtNLM"/>
    </source>
</evidence>
<protein>
    <recommendedName>
        <fullName evidence="3">SRP54-type proteins GTP-binding domain-containing protein</fullName>
    </recommendedName>
</protein>
<gene>
    <name evidence="1" type="ORF">ACO22_04741</name>
</gene>
<dbReference type="Gene3D" id="3.40.50.300">
    <property type="entry name" value="P-loop containing nucleotide triphosphate hydrolases"/>
    <property type="match status" value="1"/>
</dbReference>
<accession>A0A1D2JC89</accession>
<dbReference type="Proteomes" id="UP000242814">
    <property type="component" value="Unassembled WGS sequence"/>
</dbReference>
<dbReference type="SUPFAM" id="SSF52540">
    <property type="entry name" value="P-loop containing nucleoside triphosphate hydrolases"/>
    <property type="match status" value="1"/>
</dbReference>
<reference evidence="1 2" key="1">
    <citation type="submission" date="2016-06" db="EMBL/GenBank/DDBJ databases">
        <authorList>
            <person name="Kjaerup R.B."/>
            <person name="Dalgaard T.S."/>
            <person name="Juul-Madsen H.R."/>
        </authorList>
    </citation>
    <scope>NUCLEOTIDE SEQUENCE [LARGE SCALE GENOMIC DNA]</scope>
    <source>
        <strain evidence="1 2">Pb300</strain>
    </source>
</reference>
<name>A0A1D2JC89_PARBR</name>
<evidence type="ECO:0000313" key="2">
    <source>
        <dbReference type="Proteomes" id="UP000242814"/>
    </source>
</evidence>
<sequence length="379" mass="43132">MQARLNKTCLLSIYNMAGIIDDKSQYCLPFLLEQLKLHGQRHAHDSNPPPFFVGLNGVQGVGKTVLVAILRSTLSSPPYNLPTIAFSLDDIYLNHTDQLRLAASHPSNPLLQHRGQPSTHDIPLGKWIFSSLRRGLPTKIPAYDKSAFNGQGDRIPESRWEIVNDVSAGQRPVKVVIFEGWCVGFRARPEEEIRKVWEYAVQQCKQDLVGYRGRLGYVRFEDVKVINDALRGYDAFTELSFLSFSHFPSLTICKLRDAANLTSDAEDTHFVYDWRQEQEQNLIAVKGSGMTVEQVNKFVDGYTPSKPADVEADVYLTSAVMFPYTDYPSYELFTKTLRKGVFAPRQESGQPESSDDSWRGRQLRLIVNRQRRVFEVLRI</sequence>
<dbReference type="InterPro" id="IPR027417">
    <property type="entry name" value="P-loop_NTPase"/>
</dbReference>
<organism evidence="1 2">
    <name type="scientific">Paracoccidioides brasiliensis</name>
    <dbReference type="NCBI Taxonomy" id="121759"/>
    <lineage>
        <taxon>Eukaryota</taxon>
        <taxon>Fungi</taxon>
        <taxon>Dikarya</taxon>
        <taxon>Ascomycota</taxon>
        <taxon>Pezizomycotina</taxon>
        <taxon>Eurotiomycetes</taxon>
        <taxon>Eurotiomycetidae</taxon>
        <taxon>Onygenales</taxon>
        <taxon>Ajellomycetaceae</taxon>
        <taxon>Paracoccidioides</taxon>
    </lineage>
</organism>